<evidence type="ECO:0000256" key="2">
    <source>
        <dbReference type="ARBA" id="ARBA00022475"/>
    </source>
</evidence>
<keyword evidence="3 6" id="KW-0812">Transmembrane</keyword>
<evidence type="ECO:0000313" key="8">
    <source>
        <dbReference type="EMBL" id="GAA3363148.1"/>
    </source>
</evidence>
<sequence length="386" mass="39872">MWESRPARLRQDRKLAGVSAAIGRRYGIDPVLVRVAFAVATIPGGGGLALYLALWVLLPSDPDAPSRNRFGRLVGVALVVLIGVPTALSMLYPHGWLVFGAACAGLYLLHRGYRDRQVAVLSTPGQAAPSAPGQAVASAPAAPVGENTWVYPGAQQRAEPPSWDPLGAAPFAWDLPEPGVEPEPPQPKRTWITWVALAVAVLAGGAALTAGGSAGSALAVVLGVLGVGMLCAAFLRGGRALIAFALPVGALALLLGPGAGDDAEPAPPQDRRVVATTTAGLRESYPYLERGTLTLDLRQLRLAGDEQVETGAHVGQGRVRVLLPRDLDVTAGCTAERGAVHCLGTQENGGEHTRLDIDDPGADGPGGGHLTVEAFVSDGMVEVLRG</sequence>
<evidence type="ECO:0000313" key="9">
    <source>
        <dbReference type="Proteomes" id="UP001500483"/>
    </source>
</evidence>
<evidence type="ECO:0000256" key="1">
    <source>
        <dbReference type="ARBA" id="ARBA00004162"/>
    </source>
</evidence>
<feature type="transmembrane region" description="Helical" evidence="6">
    <location>
        <begin position="35"/>
        <end position="58"/>
    </location>
</feature>
<evidence type="ECO:0000256" key="5">
    <source>
        <dbReference type="ARBA" id="ARBA00023136"/>
    </source>
</evidence>
<dbReference type="Pfam" id="PF04024">
    <property type="entry name" value="PspC"/>
    <property type="match status" value="1"/>
</dbReference>
<feature type="transmembrane region" description="Helical" evidence="6">
    <location>
        <begin position="216"/>
        <end position="235"/>
    </location>
</feature>
<dbReference type="PANTHER" id="PTHR33885">
    <property type="entry name" value="PHAGE SHOCK PROTEIN C"/>
    <property type="match status" value="1"/>
</dbReference>
<accession>A0ABP6RY17</accession>
<keyword evidence="9" id="KW-1185">Reference proteome</keyword>
<protein>
    <submittedName>
        <fullName evidence="8">PspC domain-containing protein</fullName>
    </submittedName>
</protein>
<dbReference type="PANTHER" id="PTHR33885:SF3">
    <property type="entry name" value="PHAGE SHOCK PROTEIN C"/>
    <property type="match status" value="1"/>
</dbReference>
<comment type="caution">
    <text evidence="8">The sequence shown here is derived from an EMBL/GenBank/DDBJ whole genome shotgun (WGS) entry which is preliminary data.</text>
</comment>
<evidence type="ECO:0000256" key="4">
    <source>
        <dbReference type="ARBA" id="ARBA00022989"/>
    </source>
</evidence>
<evidence type="ECO:0000256" key="6">
    <source>
        <dbReference type="SAM" id="Phobius"/>
    </source>
</evidence>
<gene>
    <name evidence="8" type="ORF">GCM10020366_53910</name>
</gene>
<feature type="transmembrane region" description="Helical" evidence="6">
    <location>
        <begin position="94"/>
        <end position="110"/>
    </location>
</feature>
<keyword evidence="2" id="KW-1003">Cell membrane</keyword>
<dbReference type="InterPro" id="IPR007168">
    <property type="entry name" value="Phageshock_PspC_N"/>
</dbReference>
<dbReference type="InterPro" id="IPR052027">
    <property type="entry name" value="PspC"/>
</dbReference>
<dbReference type="EMBL" id="BAAAYK010000038">
    <property type="protein sequence ID" value="GAA3363148.1"/>
    <property type="molecule type" value="Genomic_DNA"/>
</dbReference>
<proteinExistence type="predicted"/>
<feature type="transmembrane region" description="Helical" evidence="6">
    <location>
        <begin position="240"/>
        <end position="259"/>
    </location>
</feature>
<name>A0ABP6RY17_9PSEU</name>
<evidence type="ECO:0000259" key="7">
    <source>
        <dbReference type="Pfam" id="PF04024"/>
    </source>
</evidence>
<feature type="transmembrane region" description="Helical" evidence="6">
    <location>
        <begin position="70"/>
        <end position="88"/>
    </location>
</feature>
<feature type="domain" description="Phage shock protein PspC N-terminal" evidence="7">
    <location>
        <begin position="6"/>
        <end position="60"/>
    </location>
</feature>
<reference evidence="9" key="1">
    <citation type="journal article" date="2019" name="Int. J. Syst. Evol. Microbiol.">
        <title>The Global Catalogue of Microorganisms (GCM) 10K type strain sequencing project: providing services to taxonomists for standard genome sequencing and annotation.</title>
        <authorList>
            <consortium name="The Broad Institute Genomics Platform"/>
            <consortium name="The Broad Institute Genome Sequencing Center for Infectious Disease"/>
            <person name="Wu L."/>
            <person name="Ma J."/>
        </authorList>
    </citation>
    <scope>NUCLEOTIDE SEQUENCE [LARGE SCALE GENOMIC DNA]</scope>
    <source>
        <strain evidence="9">JCM 9687</strain>
    </source>
</reference>
<keyword evidence="4 6" id="KW-1133">Transmembrane helix</keyword>
<comment type="subcellular location">
    <subcellularLocation>
        <location evidence="1">Cell membrane</location>
        <topology evidence="1">Single-pass membrane protein</topology>
    </subcellularLocation>
</comment>
<feature type="transmembrane region" description="Helical" evidence="6">
    <location>
        <begin position="191"/>
        <end position="210"/>
    </location>
</feature>
<organism evidence="8 9">
    <name type="scientific">Saccharopolyspora gregorii</name>
    <dbReference type="NCBI Taxonomy" id="33914"/>
    <lineage>
        <taxon>Bacteria</taxon>
        <taxon>Bacillati</taxon>
        <taxon>Actinomycetota</taxon>
        <taxon>Actinomycetes</taxon>
        <taxon>Pseudonocardiales</taxon>
        <taxon>Pseudonocardiaceae</taxon>
        <taxon>Saccharopolyspora</taxon>
    </lineage>
</organism>
<keyword evidence="5 6" id="KW-0472">Membrane</keyword>
<dbReference type="Proteomes" id="UP001500483">
    <property type="component" value="Unassembled WGS sequence"/>
</dbReference>
<evidence type="ECO:0000256" key="3">
    <source>
        <dbReference type="ARBA" id="ARBA00022692"/>
    </source>
</evidence>